<dbReference type="InterPro" id="IPR005670">
    <property type="entry name" value="PstB-like"/>
</dbReference>
<keyword evidence="4 7" id="KW-0067">ATP-binding</keyword>
<name>L9XC24_9EURY</name>
<keyword evidence="8" id="KW-1185">Reference proteome</keyword>
<dbReference type="EMBL" id="AOIB01000021">
    <property type="protein sequence ID" value="ELY58163.1"/>
    <property type="molecule type" value="Genomic_DNA"/>
</dbReference>
<proteinExistence type="predicted"/>
<evidence type="ECO:0000256" key="2">
    <source>
        <dbReference type="ARBA" id="ARBA00022475"/>
    </source>
</evidence>
<evidence type="ECO:0000256" key="1">
    <source>
        <dbReference type="ARBA" id="ARBA00022448"/>
    </source>
</evidence>
<dbReference type="GO" id="GO:0035435">
    <property type="term" value="P:phosphate ion transmembrane transport"/>
    <property type="evidence" value="ECO:0007669"/>
    <property type="project" value="InterPro"/>
</dbReference>
<keyword evidence="2" id="KW-1003">Cell membrane</keyword>
<dbReference type="InterPro" id="IPR017871">
    <property type="entry name" value="ABC_transporter-like_CS"/>
</dbReference>
<keyword evidence="2" id="KW-0472">Membrane</keyword>
<evidence type="ECO:0000256" key="4">
    <source>
        <dbReference type="ARBA" id="ARBA00022840"/>
    </source>
</evidence>
<sequence>MSDETTGRLGGLKRTVATIAPGESRFETSNTRDANVETTDMTAEAGQSDVATTERNETESSSSGGVEMPTSDRPLGTPRVDDAVIEARDLDVFYGDTQALNEINMDIPEQGVTALIGPSGCGKSTFLRSINRMNDLIDVARVEGELYFHGKNIYDDDVDPVALRRKIGMVFQKPNPFPKSIFDNVAYGLRVQGKDDDVEEKVHTALERAALIDEVEDQLDESGLDLSGGQQQRLCIARAIATDPEVILMDEPASALDPVATSKIEDLVEELAQEYTVVIVTHNMQQAARISDKTAVFLTGGHLVEFDDTNKIFENPESDRVEDYITGKFG</sequence>
<keyword evidence="1" id="KW-0813">Transport</keyword>
<feature type="compositionally biased region" description="Polar residues" evidence="5">
    <location>
        <begin position="27"/>
        <end position="41"/>
    </location>
</feature>
<evidence type="ECO:0000313" key="8">
    <source>
        <dbReference type="Proteomes" id="UP000011688"/>
    </source>
</evidence>
<dbReference type="GO" id="GO:0016887">
    <property type="term" value="F:ATP hydrolysis activity"/>
    <property type="evidence" value="ECO:0007669"/>
    <property type="project" value="InterPro"/>
</dbReference>
<dbReference type="GO" id="GO:0016020">
    <property type="term" value="C:membrane"/>
    <property type="evidence" value="ECO:0007669"/>
    <property type="project" value="InterPro"/>
</dbReference>
<dbReference type="PATRIC" id="fig|1227497.3.peg.2111"/>
<feature type="domain" description="ABC transporter" evidence="6">
    <location>
        <begin position="85"/>
        <end position="325"/>
    </location>
</feature>
<dbReference type="PROSITE" id="PS00211">
    <property type="entry name" value="ABC_TRANSPORTER_1"/>
    <property type="match status" value="1"/>
</dbReference>
<organism evidence="7 8">
    <name type="scientific">Natronococcus amylolyticus DSM 10524</name>
    <dbReference type="NCBI Taxonomy" id="1227497"/>
    <lineage>
        <taxon>Archaea</taxon>
        <taxon>Methanobacteriati</taxon>
        <taxon>Methanobacteriota</taxon>
        <taxon>Stenosarchaea group</taxon>
        <taxon>Halobacteria</taxon>
        <taxon>Halobacteriales</taxon>
        <taxon>Natrialbaceae</taxon>
        <taxon>Natronococcus</taxon>
    </lineage>
</organism>
<evidence type="ECO:0000256" key="3">
    <source>
        <dbReference type="ARBA" id="ARBA00022741"/>
    </source>
</evidence>
<evidence type="ECO:0000259" key="6">
    <source>
        <dbReference type="PROSITE" id="PS50893"/>
    </source>
</evidence>
<dbReference type="CDD" id="cd03260">
    <property type="entry name" value="ABC_PstB_phosphate_transporter"/>
    <property type="match status" value="1"/>
</dbReference>
<dbReference type="Gene3D" id="3.40.50.300">
    <property type="entry name" value="P-loop containing nucleotide triphosphate hydrolases"/>
    <property type="match status" value="1"/>
</dbReference>
<dbReference type="AlphaFoldDB" id="L9XC24"/>
<gene>
    <name evidence="7" type="ORF">C491_10219</name>
</gene>
<dbReference type="Proteomes" id="UP000011688">
    <property type="component" value="Unassembled WGS sequence"/>
</dbReference>
<dbReference type="InterPro" id="IPR027417">
    <property type="entry name" value="P-loop_NTPase"/>
</dbReference>
<feature type="region of interest" description="Disordered" evidence="5">
    <location>
        <begin position="1"/>
        <end position="78"/>
    </location>
</feature>
<dbReference type="Pfam" id="PF00005">
    <property type="entry name" value="ABC_tran"/>
    <property type="match status" value="1"/>
</dbReference>
<dbReference type="STRING" id="1227497.C491_10219"/>
<evidence type="ECO:0000313" key="7">
    <source>
        <dbReference type="EMBL" id="ELY58163.1"/>
    </source>
</evidence>
<dbReference type="SMART" id="SM00382">
    <property type="entry name" value="AAA"/>
    <property type="match status" value="1"/>
</dbReference>
<evidence type="ECO:0000256" key="5">
    <source>
        <dbReference type="SAM" id="MobiDB-lite"/>
    </source>
</evidence>
<dbReference type="PANTHER" id="PTHR43423">
    <property type="entry name" value="ABC TRANSPORTER I FAMILY MEMBER 17"/>
    <property type="match status" value="1"/>
</dbReference>
<accession>L9XC24</accession>
<dbReference type="InterPro" id="IPR003593">
    <property type="entry name" value="AAA+_ATPase"/>
</dbReference>
<dbReference type="PANTHER" id="PTHR43423:SF1">
    <property type="entry name" value="ABC TRANSPORTER I FAMILY MEMBER 17"/>
    <property type="match status" value="1"/>
</dbReference>
<dbReference type="GO" id="GO:0005524">
    <property type="term" value="F:ATP binding"/>
    <property type="evidence" value="ECO:0007669"/>
    <property type="project" value="UniProtKB-KW"/>
</dbReference>
<keyword evidence="3" id="KW-0547">Nucleotide-binding</keyword>
<protein>
    <submittedName>
        <fullName evidence="7">Phosphate ABC transporter ATP-binding protein</fullName>
    </submittedName>
</protein>
<dbReference type="SUPFAM" id="SSF52540">
    <property type="entry name" value="P-loop containing nucleoside triphosphate hydrolases"/>
    <property type="match status" value="1"/>
</dbReference>
<comment type="caution">
    <text evidence="7">The sequence shown here is derived from an EMBL/GenBank/DDBJ whole genome shotgun (WGS) entry which is preliminary data.</text>
</comment>
<dbReference type="NCBIfam" id="TIGR00972">
    <property type="entry name" value="3a0107s01c2"/>
    <property type="match status" value="1"/>
</dbReference>
<dbReference type="eggNOG" id="arCOG00231">
    <property type="taxonomic scope" value="Archaea"/>
</dbReference>
<dbReference type="GO" id="GO:0005315">
    <property type="term" value="F:phosphate transmembrane transporter activity"/>
    <property type="evidence" value="ECO:0007669"/>
    <property type="project" value="InterPro"/>
</dbReference>
<reference evidence="7 8" key="1">
    <citation type="journal article" date="2014" name="PLoS Genet.">
        <title>Phylogenetically driven sequencing of extremely halophilic archaea reveals strategies for static and dynamic osmo-response.</title>
        <authorList>
            <person name="Becker E.A."/>
            <person name="Seitzer P.M."/>
            <person name="Tritt A."/>
            <person name="Larsen D."/>
            <person name="Krusor M."/>
            <person name="Yao A.I."/>
            <person name="Wu D."/>
            <person name="Madern D."/>
            <person name="Eisen J.A."/>
            <person name="Darling A.E."/>
            <person name="Facciotti M.T."/>
        </authorList>
    </citation>
    <scope>NUCLEOTIDE SEQUENCE [LARGE SCALE GENOMIC DNA]</scope>
    <source>
        <strain evidence="7 8">DSM 10524</strain>
    </source>
</reference>
<dbReference type="PROSITE" id="PS50893">
    <property type="entry name" value="ABC_TRANSPORTER_2"/>
    <property type="match status" value="1"/>
</dbReference>
<dbReference type="InterPro" id="IPR003439">
    <property type="entry name" value="ABC_transporter-like_ATP-bd"/>
</dbReference>